<comment type="caution">
    <text evidence="1">The sequence shown here is derived from an EMBL/GenBank/DDBJ whole genome shotgun (WGS) entry which is preliminary data.</text>
</comment>
<dbReference type="Pfam" id="PF05954">
    <property type="entry name" value="Phage_GPD"/>
    <property type="match status" value="1"/>
</dbReference>
<dbReference type="EMBL" id="JACHKA010000001">
    <property type="protein sequence ID" value="MBB5985325.1"/>
    <property type="molecule type" value="Genomic_DNA"/>
</dbReference>
<evidence type="ECO:0008006" key="3">
    <source>
        <dbReference type="Google" id="ProtNLM"/>
    </source>
</evidence>
<dbReference type="Proteomes" id="UP001138540">
    <property type="component" value="Unassembled WGS sequence"/>
</dbReference>
<reference evidence="1 2" key="1">
    <citation type="submission" date="2020-08" db="EMBL/GenBank/DDBJ databases">
        <title>Exploring microbial biodiversity for novel pathways involved in the catabolism of aromatic compounds derived from lignin.</title>
        <authorList>
            <person name="Elkins J."/>
        </authorList>
    </citation>
    <scope>NUCLEOTIDE SEQUENCE [LARGE SCALE GENOMIC DNA]</scope>
    <source>
        <strain evidence="1 2">B1D3A</strain>
    </source>
</reference>
<sequence>MSGYVHPKASWKVTLDGRDLTTTMDPLLISLAISEKRGEAADQLDIVLRDRDGQVEIPREGAVLRVSLGWERGSGVPAGLVDKGTYRVDEAEFGGPPDVITIRARSADFTDAFRVRRERSFVGKTLAEIVGAIAADNGLSANIAPALGTRTIPALGSGAKSDAALLAALGKRFDAVATVKAGILIFAPVGSRRTASGKSLLSFTIDRRDTTTIRYTRVTRSKYAGVEATWHDKAQAKRQTVLAGGGGEGKPRRLRKVYASEADARQAAEAENSRIARRVATASLTLAYGRPDIFPEIPVKIAGAKPEIDARDWLVETAKHRMDGQGGLTTELELEAT</sequence>
<dbReference type="RefSeq" id="WP_184151568.1">
    <property type="nucleotide sequence ID" value="NZ_JACHKA010000001.1"/>
</dbReference>
<organism evidence="1 2">
    <name type="scientific">Sphingobium lignivorans</name>
    <dbReference type="NCBI Taxonomy" id="2735886"/>
    <lineage>
        <taxon>Bacteria</taxon>
        <taxon>Pseudomonadati</taxon>
        <taxon>Pseudomonadota</taxon>
        <taxon>Alphaproteobacteria</taxon>
        <taxon>Sphingomonadales</taxon>
        <taxon>Sphingomonadaceae</taxon>
        <taxon>Sphingobium</taxon>
    </lineage>
</organism>
<name>A0ABR6NDH1_9SPHN</name>
<accession>A0ABR6NDH1</accession>
<gene>
    <name evidence="1" type="ORF">HNP60_001299</name>
</gene>
<keyword evidence="2" id="KW-1185">Reference proteome</keyword>
<evidence type="ECO:0000313" key="2">
    <source>
        <dbReference type="Proteomes" id="UP001138540"/>
    </source>
</evidence>
<evidence type="ECO:0000313" key="1">
    <source>
        <dbReference type="EMBL" id="MBB5985325.1"/>
    </source>
</evidence>
<proteinExistence type="predicted"/>
<dbReference type="SUPFAM" id="SSF69279">
    <property type="entry name" value="Phage tail proteins"/>
    <property type="match status" value="1"/>
</dbReference>
<protein>
    <recommendedName>
        <fullName evidence="3">Phage late control D family protein</fullName>
    </recommendedName>
</protein>